<keyword evidence="2" id="KW-0482">Metalloprotease</keyword>
<feature type="transmembrane region" description="Helical" evidence="1">
    <location>
        <begin position="253"/>
        <end position="276"/>
    </location>
</feature>
<feature type="transmembrane region" description="Helical" evidence="1">
    <location>
        <begin position="111"/>
        <end position="135"/>
    </location>
</feature>
<dbReference type="PANTHER" id="PTHR36844:SF1">
    <property type="entry name" value="PROTEASE PRSW"/>
    <property type="match status" value="1"/>
</dbReference>
<reference evidence="2" key="1">
    <citation type="submission" date="2021-05" db="EMBL/GenBank/DDBJ databases">
        <authorList>
            <person name="Pietrasiak N."/>
            <person name="Ward R."/>
            <person name="Stajich J.E."/>
            <person name="Kurbessoian T."/>
        </authorList>
    </citation>
    <scope>NUCLEOTIDE SEQUENCE</scope>
    <source>
        <strain evidence="2">GSE-NOS-MK-12-04C</strain>
    </source>
</reference>
<dbReference type="AlphaFoldDB" id="A0A951QR25"/>
<keyword evidence="1" id="KW-1133">Transmembrane helix</keyword>
<comment type="caution">
    <text evidence="2">The sequence shown here is derived from an EMBL/GenBank/DDBJ whole genome shotgun (WGS) entry which is preliminary data.</text>
</comment>
<organism evidence="2 3">
    <name type="scientific">Cyanomargarita calcarea GSE-NOS-MK-12-04C</name>
    <dbReference type="NCBI Taxonomy" id="2839659"/>
    <lineage>
        <taxon>Bacteria</taxon>
        <taxon>Bacillati</taxon>
        <taxon>Cyanobacteriota</taxon>
        <taxon>Cyanophyceae</taxon>
        <taxon>Nostocales</taxon>
        <taxon>Cyanomargaritaceae</taxon>
        <taxon>Cyanomargarita</taxon>
    </lineage>
</organism>
<protein>
    <submittedName>
        <fullName evidence="2">PrsW family intramembrane metalloprotease</fullName>
    </submittedName>
</protein>
<dbReference type="Proteomes" id="UP000729701">
    <property type="component" value="Unassembled WGS sequence"/>
</dbReference>
<dbReference type="EMBL" id="JAHHGZ010000033">
    <property type="protein sequence ID" value="MBW4670592.1"/>
    <property type="molecule type" value="Genomic_DNA"/>
</dbReference>
<keyword evidence="1" id="KW-0472">Membrane</keyword>
<dbReference type="GO" id="GO:0008237">
    <property type="term" value="F:metallopeptidase activity"/>
    <property type="evidence" value="ECO:0007669"/>
    <property type="project" value="UniProtKB-KW"/>
</dbReference>
<feature type="transmembrane region" description="Helical" evidence="1">
    <location>
        <begin position="147"/>
        <end position="169"/>
    </location>
</feature>
<dbReference type="PANTHER" id="PTHR36844">
    <property type="entry name" value="PROTEASE PRSW"/>
    <property type="match status" value="1"/>
</dbReference>
<feature type="transmembrane region" description="Helical" evidence="1">
    <location>
        <begin position="6"/>
        <end position="23"/>
    </location>
</feature>
<evidence type="ECO:0000313" key="3">
    <source>
        <dbReference type="Proteomes" id="UP000729701"/>
    </source>
</evidence>
<keyword evidence="2" id="KW-0645">Protease</keyword>
<sequence length="319" mass="36396">MFADFFLALWAVIPPLLLLAYYWRVAGAPSPQRLLLFFILGAISGLIALGLQWAFETTVGSILNWRLIQRSLLGIALRQLVVIAPIEEGCKLAAVFLPIKYLLRPQKLTPSTIFLFALAVSLGFAAQENCIYLYYGTASISDRLIGTPVHAMFSAPWGYALAVSLYFQIRIHRYTQSVTRAWLNSVICHSLVNILSSAGRYPIPLQYLSYVLFPFLLWMFWRLEQLFRRVQGKYPITLISGHTTQQRYWQRGLVLFILILGGNAIFGLFLLARIISPLSLLQIFSARFFSPILTRFLLNLLFGLVAWGIYLYLRYAARR</sequence>
<dbReference type="InterPro" id="IPR026898">
    <property type="entry name" value="PrsW"/>
</dbReference>
<name>A0A951QR25_9CYAN</name>
<accession>A0A951QR25</accession>
<dbReference type="Pfam" id="PF13367">
    <property type="entry name" value="PrsW-protease"/>
    <property type="match status" value="1"/>
</dbReference>
<keyword evidence="1" id="KW-0812">Transmembrane</keyword>
<proteinExistence type="predicted"/>
<keyword evidence="2" id="KW-0378">Hydrolase</keyword>
<feature type="transmembrane region" description="Helical" evidence="1">
    <location>
        <begin position="35"/>
        <end position="55"/>
    </location>
</feature>
<feature type="transmembrane region" description="Helical" evidence="1">
    <location>
        <begin position="296"/>
        <end position="313"/>
    </location>
</feature>
<gene>
    <name evidence="2" type="ORF">KME60_25030</name>
</gene>
<reference evidence="2" key="2">
    <citation type="journal article" date="2022" name="Microbiol. Resour. Announc.">
        <title>Metagenome Sequencing to Explore Phylogenomics of Terrestrial Cyanobacteria.</title>
        <authorList>
            <person name="Ward R.D."/>
            <person name="Stajich J.E."/>
            <person name="Johansen J.R."/>
            <person name="Huntemann M."/>
            <person name="Clum A."/>
            <person name="Foster B."/>
            <person name="Foster B."/>
            <person name="Roux S."/>
            <person name="Palaniappan K."/>
            <person name="Varghese N."/>
            <person name="Mukherjee S."/>
            <person name="Reddy T.B.K."/>
            <person name="Daum C."/>
            <person name="Copeland A."/>
            <person name="Chen I.A."/>
            <person name="Ivanova N.N."/>
            <person name="Kyrpides N.C."/>
            <person name="Shapiro N."/>
            <person name="Eloe-Fadrosh E.A."/>
            <person name="Pietrasiak N."/>
        </authorList>
    </citation>
    <scope>NUCLEOTIDE SEQUENCE</scope>
    <source>
        <strain evidence="2">GSE-NOS-MK-12-04C</strain>
    </source>
</reference>
<evidence type="ECO:0000256" key="1">
    <source>
        <dbReference type="SAM" id="Phobius"/>
    </source>
</evidence>
<evidence type="ECO:0000313" key="2">
    <source>
        <dbReference type="EMBL" id="MBW4670592.1"/>
    </source>
</evidence>
<feature type="transmembrane region" description="Helical" evidence="1">
    <location>
        <begin position="205"/>
        <end position="223"/>
    </location>
</feature>